<keyword evidence="3" id="KW-1185">Reference proteome</keyword>
<organism evidence="2 3">
    <name type="scientific">Faecalibacter bovis</name>
    <dbReference type="NCBI Taxonomy" id="2898187"/>
    <lineage>
        <taxon>Bacteria</taxon>
        <taxon>Pseudomonadati</taxon>
        <taxon>Bacteroidota</taxon>
        <taxon>Flavobacteriia</taxon>
        <taxon>Flavobacteriales</taxon>
        <taxon>Weeksellaceae</taxon>
        <taxon>Faecalibacter</taxon>
    </lineage>
</organism>
<sequence>MLIYKNYDESTLQLNNILKYSFYIIILILGSVILYILIQEIIFEFTIFFFIYLILFGYYIYKKTLSVEYFELHEEYVLTKGLFDLNWKKTPIQEITYDYNYKKDIEYLTIHLGDKLFEFEASSNLTISAFFESNCEKNIFYQRSWKYKFYYFLCFTPLLLTIIFGVVLRRKQDQLMQASVQEIGWIELKDQINEIRFKGRSATATIDLKKYKDFDFSYEDDSIRLKNLKIGDSIKFYISPYEYERKILKTKPLNWYDRNFGYNSFNPYKVEKL</sequence>
<gene>
    <name evidence="2" type="ORF">J9309_11815</name>
</gene>
<feature type="transmembrane region" description="Helical" evidence="1">
    <location>
        <begin position="149"/>
        <end position="168"/>
    </location>
</feature>
<dbReference type="RefSeq" id="WP_230476086.1">
    <property type="nucleotide sequence ID" value="NZ_CP072842.1"/>
</dbReference>
<proteinExistence type="predicted"/>
<keyword evidence="1" id="KW-0812">Transmembrane</keyword>
<dbReference type="EMBL" id="CP072842">
    <property type="protein sequence ID" value="QTV05443.1"/>
    <property type="molecule type" value="Genomic_DNA"/>
</dbReference>
<name>A0ABX7XC14_9FLAO</name>
<evidence type="ECO:0000313" key="2">
    <source>
        <dbReference type="EMBL" id="QTV05443.1"/>
    </source>
</evidence>
<evidence type="ECO:0000313" key="3">
    <source>
        <dbReference type="Proteomes" id="UP000672011"/>
    </source>
</evidence>
<evidence type="ECO:0000256" key="1">
    <source>
        <dbReference type="SAM" id="Phobius"/>
    </source>
</evidence>
<accession>A0ABX7XC14</accession>
<evidence type="ECO:0008006" key="4">
    <source>
        <dbReference type="Google" id="ProtNLM"/>
    </source>
</evidence>
<feature type="transmembrane region" description="Helical" evidence="1">
    <location>
        <begin position="20"/>
        <end position="38"/>
    </location>
</feature>
<protein>
    <recommendedName>
        <fullName evidence="4">DUF3592 domain-containing protein</fullName>
    </recommendedName>
</protein>
<dbReference type="Proteomes" id="UP000672011">
    <property type="component" value="Chromosome"/>
</dbReference>
<reference evidence="2 3" key="1">
    <citation type="journal article" date="2021" name="Int. J. Syst. Evol. Microbiol.">
        <title>Faecalibacter bovis sp. nov., isolated from cow faeces.</title>
        <authorList>
            <person name="Li F."/>
            <person name="Zhao W."/>
            <person name="Hong Q."/>
            <person name="Shao Q."/>
            <person name="Song J."/>
            <person name="Yang S."/>
        </authorList>
    </citation>
    <scope>NUCLEOTIDE SEQUENCE [LARGE SCALE GENOMIC DNA]</scope>
    <source>
        <strain evidence="2 3">ZY171143</strain>
    </source>
</reference>
<keyword evidence="1" id="KW-0472">Membrane</keyword>
<reference evidence="3" key="2">
    <citation type="submission" date="2021-04" db="EMBL/GenBank/DDBJ databases">
        <title>Taxonomy of Flavobacteriaceae bacterium ZY171143.</title>
        <authorList>
            <person name="Li F."/>
        </authorList>
    </citation>
    <scope>NUCLEOTIDE SEQUENCE [LARGE SCALE GENOMIC DNA]</scope>
    <source>
        <strain evidence="3">ZY171143</strain>
    </source>
</reference>
<keyword evidence="1" id="KW-1133">Transmembrane helix</keyword>
<feature type="transmembrane region" description="Helical" evidence="1">
    <location>
        <begin position="45"/>
        <end position="61"/>
    </location>
</feature>